<evidence type="ECO:0000313" key="2">
    <source>
        <dbReference type="Proteomes" id="UP001500618"/>
    </source>
</evidence>
<dbReference type="InterPro" id="IPR033889">
    <property type="entry name" value="LanC"/>
</dbReference>
<proteinExistence type="predicted"/>
<dbReference type="EMBL" id="BAAANY010000005">
    <property type="protein sequence ID" value="GAA1666475.1"/>
    <property type="molecule type" value="Genomic_DNA"/>
</dbReference>
<dbReference type="SUPFAM" id="SSF158745">
    <property type="entry name" value="LanC-like"/>
    <property type="match status" value="1"/>
</dbReference>
<evidence type="ECO:0000313" key="1">
    <source>
        <dbReference type="EMBL" id="GAA1666475.1"/>
    </source>
</evidence>
<comment type="caution">
    <text evidence="1">The sequence shown here is derived from an EMBL/GenBank/DDBJ whole genome shotgun (WGS) entry which is preliminary data.</text>
</comment>
<name>A0ABP4SA14_9ACTN</name>
<protein>
    <submittedName>
        <fullName evidence="1">Lanthionine synthetase C family protein</fullName>
    </submittedName>
</protein>
<reference evidence="2" key="1">
    <citation type="journal article" date="2019" name="Int. J. Syst. Evol. Microbiol.">
        <title>The Global Catalogue of Microorganisms (GCM) 10K type strain sequencing project: providing services to taxonomists for standard genome sequencing and annotation.</title>
        <authorList>
            <consortium name="The Broad Institute Genomics Platform"/>
            <consortium name="The Broad Institute Genome Sequencing Center for Infectious Disease"/>
            <person name="Wu L."/>
            <person name="Ma J."/>
        </authorList>
    </citation>
    <scope>NUCLEOTIDE SEQUENCE [LARGE SCALE GENOMIC DNA]</scope>
    <source>
        <strain evidence="2">JCM 14718</strain>
    </source>
</reference>
<gene>
    <name evidence="1" type="ORF">GCM10009765_14940</name>
</gene>
<dbReference type="PRINTS" id="PR01955">
    <property type="entry name" value="LANCFRANKIA"/>
</dbReference>
<dbReference type="CDD" id="cd04793">
    <property type="entry name" value="LanC"/>
    <property type="match status" value="1"/>
</dbReference>
<dbReference type="Pfam" id="PF05147">
    <property type="entry name" value="LANC_like"/>
    <property type="match status" value="1"/>
</dbReference>
<dbReference type="RefSeq" id="WP_163566644.1">
    <property type="nucleotide sequence ID" value="NZ_BAAANY010000005.1"/>
</dbReference>
<keyword evidence="2" id="KW-1185">Reference proteome</keyword>
<dbReference type="Proteomes" id="UP001500618">
    <property type="component" value="Unassembled WGS sequence"/>
</dbReference>
<dbReference type="Gene3D" id="1.50.10.20">
    <property type="match status" value="1"/>
</dbReference>
<organism evidence="1 2">
    <name type="scientific">Fodinicola feengrottensis</name>
    <dbReference type="NCBI Taxonomy" id="435914"/>
    <lineage>
        <taxon>Bacteria</taxon>
        <taxon>Bacillati</taxon>
        <taxon>Actinomycetota</taxon>
        <taxon>Actinomycetes</taxon>
        <taxon>Mycobacteriales</taxon>
        <taxon>Fodinicola</taxon>
    </lineage>
</organism>
<dbReference type="SMART" id="SM01260">
    <property type="entry name" value="LANC_like"/>
    <property type="match status" value="1"/>
</dbReference>
<dbReference type="InterPro" id="IPR007822">
    <property type="entry name" value="LANC-like"/>
</dbReference>
<sequence>MSTDRAASVVAAIAAKLADPAAVAALASRADNGPVVRGRRQPPWSSLSLSCGNPAIALLFAELAVAEPKYRQPTHSYLSAGLIDPQWATDAGLFGGMGSLAFAAHAASLAYGGYSRLLGQFDDQIAAGVGDWARRAQSRVEAGGPIQTWTYDVISGFSGIGRYLLSRYEETGDPVTFAALTELIEALVAVAMTDVRVGGHLVPAWWVSHDRHRQLDGGAEHLNFGLAHGIAGPLALLSISWLHDVRVPRQDEAIDRIVALLDRWQTVDTAGPYWPHTLSLADFRSGSAVPRSRDVWCYGAAGIARARSLAAAAAESPRWREWADRALTAALRTSVGRVTDYGLCHGWAGLLRVATVMGFPETECRPLVDLICDAYEEKLTFGLPPVAGVDRPGFLEGAAGVGLALQGFVSGGAAPSGWDAALLLT</sequence>
<dbReference type="PRINTS" id="PR01950">
    <property type="entry name" value="LANCSUPER"/>
</dbReference>
<accession>A0ABP4SA14</accession>